<accession>A0A9P6NIA5</accession>
<feature type="region of interest" description="Disordered" evidence="11">
    <location>
        <begin position="278"/>
        <end position="297"/>
    </location>
</feature>
<keyword evidence="9" id="KW-0175">Coiled coil</keyword>
<comment type="caution">
    <text evidence="13">The sequence shown here is derived from an EMBL/GenBank/DDBJ whole genome shotgun (WGS) entry which is preliminary data.</text>
</comment>
<evidence type="ECO:0000259" key="12">
    <source>
        <dbReference type="PROSITE" id="PS52044"/>
    </source>
</evidence>
<evidence type="ECO:0000256" key="8">
    <source>
        <dbReference type="ARBA" id="ARBA00023043"/>
    </source>
</evidence>
<name>A0A9P6NIA5_9BASI</name>
<dbReference type="InterPro" id="IPR013087">
    <property type="entry name" value="Znf_C2H2_type"/>
</dbReference>
<dbReference type="SMART" id="SM00451">
    <property type="entry name" value="ZnF_U1"/>
    <property type="match status" value="1"/>
</dbReference>
<protein>
    <recommendedName>
        <fullName evidence="12">VLRF1 domain-containing protein</fullName>
    </recommendedName>
</protein>
<evidence type="ECO:0000256" key="9">
    <source>
        <dbReference type="ARBA" id="ARBA00023054"/>
    </source>
</evidence>
<dbReference type="InterPro" id="IPR003604">
    <property type="entry name" value="Matrin/U1-like-C_Znf_C2H2"/>
</dbReference>
<dbReference type="Pfam" id="PF18826">
    <property type="entry name" value="bVLRF1"/>
    <property type="match status" value="1"/>
</dbReference>
<evidence type="ECO:0000256" key="11">
    <source>
        <dbReference type="SAM" id="MobiDB-lite"/>
    </source>
</evidence>
<keyword evidence="4 10" id="KW-0540">Nuclease</keyword>
<dbReference type="GO" id="GO:0004519">
    <property type="term" value="F:endonuclease activity"/>
    <property type="evidence" value="ECO:0007669"/>
    <property type="project" value="UniProtKB-KW"/>
</dbReference>
<dbReference type="GO" id="GO:0003676">
    <property type="term" value="F:nucleic acid binding"/>
    <property type="evidence" value="ECO:0007669"/>
    <property type="project" value="InterPro"/>
</dbReference>
<keyword evidence="6 10" id="KW-0255">Endonuclease</keyword>
<feature type="active site" evidence="10">
    <location>
        <position position="286"/>
    </location>
</feature>
<organism evidence="13 14">
    <name type="scientific">Cronartium quercuum f. sp. fusiforme G11</name>
    <dbReference type="NCBI Taxonomy" id="708437"/>
    <lineage>
        <taxon>Eukaryota</taxon>
        <taxon>Fungi</taxon>
        <taxon>Dikarya</taxon>
        <taxon>Basidiomycota</taxon>
        <taxon>Pucciniomycotina</taxon>
        <taxon>Pucciniomycetes</taxon>
        <taxon>Pucciniales</taxon>
        <taxon>Coleosporiaceae</taxon>
        <taxon>Cronartium</taxon>
    </lineage>
</organism>
<dbReference type="AlphaFoldDB" id="A0A9P6NIA5"/>
<evidence type="ECO:0000256" key="3">
    <source>
        <dbReference type="ARBA" id="ARBA00022490"/>
    </source>
</evidence>
<evidence type="ECO:0000256" key="4">
    <source>
        <dbReference type="ARBA" id="ARBA00022722"/>
    </source>
</evidence>
<feature type="compositionally biased region" description="Acidic residues" evidence="11">
    <location>
        <begin position="124"/>
        <end position="134"/>
    </location>
</feature>
<dbReference type="InterPro" id="IPR047139">
    <property type="entry name" value="ANKZ1/VMS1"/>
</dbReference>
<evidence type="ECO:0000256" key="7">
    <source>
        <dbReference type="ARBA" id="ARBA00022801"/>
    </source>
</evidence>
<dbReference type="GO" id="GO:0016787">
    <property type="term" value="F:hydrolase activity"/>
    <property type="evidence" value="ECO:0007669"/>
    <property type="project" value="UniProtKB-KW"/>
</dbReference>
<reference evidence="13" key="1">
    <citation type="submission" date="2013-11" db="EMBL/GenBank/DDBJ databases">
        <title>Genome sequence of the fusiform rust pathogen reveals effectors for host alternation and coevolution with pine.</title>
        <authorList>
            <consortium name="DOE Joint Genome Institute"/>
            <person name="Smith K."/>
            <person name="Pendleton A."/>
            <person name="Kubisiak T."/>
            <person name="Anderson C."/>
            <person name="Salamov A."/>
            <person name="Aerts A."/>
            <person name="Riley R."/>
            <person name="Clum A."/>
            <person name="Lindquist E."/>
            <person name="Ence D."/>
            <person name="Campbell M."/>
            <person name="Kronenberg Z."/>
            <person name="Feau N."/>
            <person name="Dhillon B."/>
            <person name="Hamelin R."/>
            <person name="Burleigh J."/>
            <person name="Smith J."/>
            <person name="Yandell M."/>
            <person name="Nelson C."/>
            <person name="Grigoriev I."/>
            <person name="Davis J."/>
        </authorList>
    </citation>
    <scope>NUCLEOTIDE SEQUENCE</scope>
    <source>
        <strain evidence="13">G11</strain>
    </source>
</reference>
<feature type="region of interest" description="Disordered" evidence="11">
    <location>
        <begin position="121"/>
        <end position="152"/>
    </location>
</feature>
<dbReference type="InterPro" id="IPR041175">
    <property type="entry name" value="VLRF1/Vms1"/>
</dbReference>
<evidence type="ECO:0000256" key="10">
    <source>
        <dbReference type="PROSITE-ProRule" id="PRU01389"/>
    </source>
</evidence>
<evidence type="ECO:0000256" key="2">
    <source>
        <dbReference type="ARBA" id="ARBA00009262"/>
    </source>
</evidence>
<comment type="subcellular location">
    <subcellularLocation>
        <location evidence="1">Cytoplasm</location>
    </subcellularLocation>
</comment>
<feature type="region of interest" description="Disordered" evidence="11">
    <location>
        <begin position="569"/>
        <end position="672"/>
    </location>
</feature>
<gene>
    <name evidence="13" type="ORF">CROQUDRAFT_91383</name>
</gene>
<feature type="compositionally biased region" description="Low complexity" evidence="11">
    <location>
        <begin position="419"/>
        <end position="429"/>
    </location>
</feature>
<feature type="compositionally biased region" description="Basic and acidic residues" evidence="11">
    <location>
        <begin position="586"/>
        <end position="621"/>
    </location>
</feature>
<dbReference type="PANTHER" id="PTHR16036:SF2">
    <property type="entry name" value="TRNA ENDONUCLEASE ANKZF1"/>
    <property type="match status" value="1"/>
</dbReference>
<evidence type="ECO:0000256" key="1">
    <source>
        <dbReference type="ARBA" id="ARBA00004496"/>
    </source>
</evidence>
<evidence type="ECO:0000256" key="6">
    <source>
        <dbReference type="ARBA" id="ARBA00022759"/>
    </source>
</evidence>
<dbReference type="Proteomes" id="UP000886653">
    <property type="component" value="Unassembled WGS sequence"/>
</dbReference>
<dbReference type="GO" id="GO:0008270">
    <property type="term" value="F:zinc ion binding"/>
    <property type="evidence" value="ECO:0007669"/>
    <property type="project" value="InterPro"/>
</dbReference>
<keyword evidence="7 10" id="KW-0378">Hydrolase</keyword>
<feature type="compositionally biased region" description="Basic and acidic residues" evidence="11">
    <location>
        <begin position="653"/>
        <end position="672"/>
    </location>
</feature>
<evidence type="ECO:0000313" key="13">
    <source>
        <dbReference type="EMBL" id="KAG0147480.1"/>
    </source>
</evidence>
<keyword evidence="5" id="KW-0677">Repeat</keyword>
<dbReference type="EMBL" id="MU167247">
    <property type="protein sequence ID" value="KAG0147480.1"/>
    <property type="molecule type" value="Genomic_DNA"/>
</dbReference>
<dbReference type="GO" id="GO:0005737">
    <property type="term" value="C:cytoplasm"/>
    <property type="evidence" value="ECO:0007669"/>
    <property type="project" value="UniProtKB-SubCell"/>
</dbReference>
<dbReference type="OrthoDB" id="429841at2759"/>
<dbReference type="PROSITE" id="PS52044">
    <property type="entry name" value="VLRF1"/>
    <property type="match status" value="1"/>
</dbReference>
<evidence type="ECO:0000256" key="5">
    <source>
        <dbReference type="ARBA" id="ARBA00022737"/>
    </source>
</evidence>
<feature type="domain" description="VLRF1" evidence="12">
    <location>
        <begin position="227"/>
        <end position="385"/>
    </location>
</feature>
<dbReference type="GO" id="GO:0036503">
    <property type="term" value="P:ERAD pathway"/>
    <property type="evidence" value="ECO:0007669"/>
    <property type="project" value="TreeGrafter"/>
</dbReference>
<feature type="region of interest" description="Disordered" evidence="11">
    <location>
        <begin position="409"/>
        <end position="431"/>
    </location>
</feature>
<dbReference type="PROSITE" id="PS00028">
    <property type="entry name" value="ZINC_FINGER_C2H2_1"/>
    <property type="match status" value="1"/>
</dbReference>
<comment type="domain">
    <text evidence="10">The VLRF1 domain mediates binding to the 60S ribosomal subunit.</text>
</comment>
<keyword evidence="8" id="KW-0040">ANK repeat</keyword>
<keyword evidence="3 10" id="KW-0963">Cytoplasm</keyword>
<proteinExistence type="inferred from homology"/>
<dbReference type="PANTHER" id="PTHR16036">
    <property type="entry name" value="ANKYRIN REPEAT AND ZINC FINGER DOMAIN-CONTAINING PROTEIN 1"/>
    <property type="match status" value="1"/>
</dbReference>
<keyword evidence="14" id="KW-1185">Reference proteome</keyword>
<sequence>MHSLDPSPASDIDHVNQQLQAWGKLNPFCLPQPLLEALTPRLRPLASQLPSRDALKLTTEDDVESPGFGCLVCEASFDEPNAQRAHFRSDWHRYNLKRGRRGGPLKEPEFFAIIDALEDSLSGSEDESDSSSDEDEHKKLEQEEEQENIVTSMQQRSPLVWFTAPAVLGEEVQFGIYRCILPRSFNSRHMVVEQDEDQERIGVLEELSGLQCAPASSSKAVVEDGRSMRTWTMLMVSGGHFAGMVVSTRPELRHVGKGKAPEQEMVILEHKTFHRYTTRRKQGGGQAAHDTGGKGMAKSAGANLRRYNEQALTEEIRALLASWSEALRSSELIFIRASKANSKIFFNYDQALLFRTDPRLRTLPFPTRRPTLNELKRSFQELTRVQITRLTKQELEAADELYLASLLPPKPAPPKPQPAKKVAPVKPQVDPAEQRLQDRWERVMDMVQKGRLGALQDFVAKHAEANNPDWTGLLPAFLAERMHVASVLHVAAMAEQADVVEWLLVERRCDPTSVLAQEVEGGPRTRTMTAYEVAGGRGTRNVFRRVMAGHPEWCDWVGAARVPSGLTEELEAQQSAKGKDRKQRLKEKLRERDKAREEAEAREKEQAELKEREEEQRKRTTETSAGKRGPQRLGGPAAVLSKPPEALGLTPEQRARLERERRARAAEARMKT</sequence>
<evidence type="ECO:0000313" key="14">
    <source>
        <dbReference type="Proteomes" id="UP000886653"/>
    </source>
</evidence>
<comment type="similarity">
    <text evidence="2 10">Belongs to the ANKZF1/VMS1 family.</text>
</comment>